<comment type="caution">
    <text evidence="4">The sequence shown here is derived from an EMBL/GenBank/DDBJ whole genome shotgun (WGS) entry which is preliminary data.</text>
</comment>
<keyword evidence="2" id="KW-1133">Transmembrane helix</keyword>
<gene>
    <name evidence="4" type="ORF">EU556_13370</name>
</gene>
<dbReference type="Proteomes" id="UP000298337">
    <property type="component" value="Unassembled WGS sequence"/>
</dbReference>
<organism evidence="4 5">
    <name type="scientific">Hymenobacter fodinae</name>
    <dbReference type="NCBI Taxonomy" id="2510796"/>
    <lineage>
        <taxon>Bacteria</taxon>
        <taxon>Pseudomonadati</taxon>
        <taxon>Bacteroidota</taxon>
        <taxon>Cytophagia</taxon>
        <taxon>Cytophagales</taxon>
        <taxon>Hymenobacteraceae</taxon>
        <taxon>Hymenobacter</taxon>
    </lineage>
</organism>
<feature type="transmembrane region" description="Helical" evidence="2">
    <location>
        <begin position="243"/>
        <end position="265"/>
    </location>
</feature>
<feature type="transmembrane region" description="Helical" evidence="2">
    <location>
        <begin position="178"/>
        <end position="203"/>
    </location>
</feature>
<dbReference type="PANTHER" id="PTHR36435:SF1">
    <property type="entry name" value="CAAX AMINO TERMINAL PROTEASE FAMILY PROTEIN"/>
    <property type="match status" value="1"/>
</dbReference>
<dbReference type="OrthoDB" id="158986at2"/>
<evidence type="ECO:0000256" key="1">
    <source>
        <dbReference type="SAM" id="MobiDB-lite"/>
    </source>
</evidence>
<dbReference type="PANTHER" id="PTHR36435">
    <property type="entry name" value="SLR1288 PROTEIN"/>
    <property type="match status" value="1"/>
</dbReference>
<feature type="domain" description="CAAX prenyl protease 2/Lysostaphin resistance protein A-like" evidence="3">
    <location>
        <begin position="135"/>
        <end position="223"/>
    </location>
</feature>
<feature type="transmembrane region" description="Helical" evidence="2">
    <location>
        <begin position="210"/>
        <end position="231"/>
    </location>
</feature>
<dbReference type="EMBL" id="SRLA01000002">
    <property type="protein sequence ID" value="TGE08678.1"/>
    <property type="molecule type" value="Genomic_DNA"/>
</dbReference>
<evidence type="ECO:0000313" key="4">
    <source>
        <dbReference type="EMBL" id="TGE08678.1"/>
    </source>
</evidence>
<dbReference type="GO" id="GO:0006508">
    <property type="term" value="P:proteolysis"/>
    <property type="evidence" value="ECO:0007669"/>
    <property type="project" value="UniProtKB-KW"/>
</dbReference>
<dbReference type="InterPro" id="IPR052710">
    <property type="entry name" value="CAAX_protease"/>
</dbReference>
<keyword evidence="4" id="KW-0482">Metalloprotease</keyword>
<dbReference type="Pfam" id="PF02517">
    <property type="entry name" value="Rce1-like"/>
    <property type="match status" value="1"/>
</dbReference>
<dbReference type="GO" id="GO:0080120">
    <property type="term" value="P:CAAX-box protein maturation"/>
    <property type="evidence" value="ECO:0007669"/>
    <property type="project" value="UniProtKB-ARBA"/>
</dbReference>
<keyword evidence="2" id="KW-0812">Transmembrane</keyword>
<feature type="transmembrane region" description="Helical" evidence="2">
    <location>
        <begin position="59"/>
        <end position="81"/>
    </location>
</feature>
<feature type="compositionally biased region" description="Low complexity" evidence="1">
    <location>
        <begin position="283"/>
        <end position="294"/>
    </location>
</feature>
<proteinExistence type="predicted"/>
<protein>
    <submittedName>
        <fullName evidence="4">CPBP family intramembrane metalloprotease</fullName>
    </submittedName>
</protein>
<keyword evidence="4" id="KW-0378">Hydrolase</keyword>
<reference evidence="4 5" key="1">
    <citation type="submission" date="2019-04" db="EMBL/GenBank/DDBJ databases">
        <authorList>
            <person name="Feng G."/>
            <person name="Zhang J."/>
            <person name="Zhu H."/>
        </authorList>
    </citation>
    <scope>NUCLEOTIDE SEQUENCE [LARGE SCALE GENOMIC DNA]</scope>
    <source>
        <strain evidence="4 5">92R-1</strain>
    </source>
</reference>
<dbReference type="AlphaFoldDB" id="A0A4Z0P9V9"/>
<evidence type="ECO:0000259" key="3">
    <source>
        <dbReference type="Pfam" id="PF02517"/>
    </source>
</evidence>
<dbReference type="GO" id="GO:0004175">
    <property type="term" value="F:endopeptidase activity"/>
    <property type="evidence" value="ECO:0007669"/>
    <property type="project" value="UniProtKB-ARBA"/>
</dbReference>
<dbReference type="GO" id="GO:0008237">
    <property type="term" value="F:metallopeptidase activity"/>
    <property type="evidence" value="ECO:0007669"/>
    <property type="project" value="UniProtKB-KW"/>
</dbReference>
<evidence type="ECO:0000313" key="5">
    <source>
        <dbReference type="Proteomes" id="UP000298337"/>
    </source>
</evidence>
<sequence length="294" mass="32772">METLVSESEIMQSPVRSRAPAYPTMKESWVALAWFALIMLLAAIPVFVIANHVIHRKSIVVSTIATVLGEVATIGFLMWYWKQRRVPLRLLGQVPPWIYLALPVIAFVQIILRSSLYYLHLPNWMENSFRQLEMQPWLAFLMLVVAAPILEEVLFRGILLNGLLRNYRPWVAIGQSALLFGVFHCNPVQTVSAGIMGLLLGWLFYRTQSLLLCIVLHALNNAVGLLGMLTHKANMVEPPHASAGSWVAYTILVVICGLLMAAFVLRVKQTTTPPALESDVDEAPALPEPEAILA</sequence>
<keyword evidence="5" id="KW-1185">Reference proteome</keyword>
<evidence type="ECO:0000256" key="2">
    <source>
        <dbReference type="SAM" id="Phobius"/>
    </source>
</evidence>
<keyword evidence="2" id="KW-0472">Membrane</keyword>
<keyword evidence="4" id="KW-0645">Protease</keyword>
<feature type="transmembrane region" description="Helical" evidence="2">
    <location>
        <begin position="97"/>
        <end position="116"/>
    </location>
</feature>
<feature type="region of interest" description="Disordered" evidence="1">
    <location>
        <begin position="275"/>
        <end position="294"/>
    </location>
</feature>
<feature type="transmembrane region" description="Helical" evidence="2">
    <location>
        <begin position="29"/>
        <end position="50"/>
    </location>
</feature>
<name>A0A4Z0P9V9_9BACT</name>
<dbReference type="InterPro" id="IPR003675">
    <property type="entry name" value="Rce1/LyrA-like_dom"/>
</dbReference>
<feature type="transmembrane region" description="Helical" evidence="2">
    <location>
        <begin position="137"/>
        <end position="158"/>
    </location>
</feature>
<accession>A0A4Z0P9V9</accession>